<feature type="transmembrane region" description="Helical" evidence="13">
    <location>
        <begin position="192"/>
        <end position="215"/>
    </location>
</feature>
<dbReference type="Pfam" id="PF03379">
    <property type="entry name" value="CcmB"/>
    <property type="match status" value="1"/>
</dbReference>
<dbReference type="GO" id="GO:0017004">
    <property type="term" value="P:cytochrome complex assembly"/>
    <property type="evidence" value="ECO:0007669"/>
    <property type="project" value="UniProtKB-KW"/>
</dbReference>
<keyword evidence="7 12" id="KW-0997">Cell inner membrane</keyword>
<dbReference type="PIRSF" id="PIRSF002764">
    <property type="entry name" value="CcmB"/>
    <property type="match status" value="1"/>
</dbReference>
<keyword evidence="8 13" id="KW-0812">Transmembrane</keyword>
<dbReference type="PANTHER" id="PTHR30070:SF1">
    <property type="entry name" value="CYTOCHROME C BIOGENESIS B-RELATED"/>
    <property type="match status" value="1"/>
</dbReference>
<reference evidence="14 15" key="1">
    <citation type="submission" date="2019-03" db="EMBL/GenBank/DDBJ databases">
        <title>Genomic Encyclopedia of Type Strains, Phase III (KMG-III): the genomes of soil and plant-associated and newly described type strains.</title>
        <authorList>
            <person name="Whitman W."/>
        </authorList>
    </citation>
    <scope>NUCLEOTIDE SEQUENCE [LARGE SCALE GENOMIC DNA]</scope>
    <source>
        <strain evidence="14 15">CECT 7378</strain>
    </source>
</reference>
<evidence type="ECO:0000256" key="6">
    <source>
        <dbReference type="ARBA" id="ARBA00022475"/>
    </source>
</evidence>
<feature type="transmembrane region" description="Helical" evidence="13">
    <location>
        <begin position="21"/>
        <end position="39"/>
    </location>
</feature>
<dbReference type="PRINTS" id="PR01414">
    <property type="entry name" value="CCMBBIOGNSIS"/>
</dbReference>
<accession>A0A4R6M9X1</accession>
<evidence type="ECO:0000256" key="4">
    <source>
        <dbReference type="ARBA" id="ARBA00016452"/>
    </source>
</evidence>
<feature type="transmembrane region" description="Helical" evidence="13">
    <location>
        <begin position="125"/>
        <end position="146"/>
    </location>
</feature>
<dbReference type="EMBL" id="SNXC01000011">
    <property type="protein sequence ID" value="TDO98321.1"/>
    <property type="molecule type" value="Genomic_DNA"/>
</dbReference>
<comment type="similarity">
    <text evidence="3 12">Belongs to the CcmB/CycW/HelB family.</text>
</comment>
<evidence type="ECO:0000256" key="2">
    <source>
        <dbReference type="ARBA" id="ARBA00004429"/>
    </source>
</evidence>
<feature type="transmembrane region" description="Helical" evidence="13">
    <location>
        <begin position="87"/>
        <end position="119"/>
    </location>
</feature>
<comment type="caution">
    <text evidence="14">The sequence shown here is derived from an EMBL/GenBank/DDBJ whole genome shotgun (WGS) entry which is preliminary data.</text>
</comment>
<proteinExistence type="inferred from homology"/>
<evidence type="ECO:0000256" key="11">
    <source>
        <dbReference type="ARBA" id="ARBA00023136"/>
    </source>
</evidence>
<dbReference type="OrthoDB" id="9799895at2"/>
<keyword evidence="5 12" id="KW-0813">Transport</keyword>
<keyword evidence="9 12" id="KW-0201">Cytochrome c-type biogenesis</keyword>
<dbReference type="InterPro" id="IPR003544">
    <property type="entry name" value="Cyt_c_biogenesis_CcmB"/>
</dbReference>
<evidence type="ECO:0000256" key="9">
    <source>
        <dbReference type="ARBA" id="ARBA00022748"/>
    </source>
</evidence>
<evidence type="ECO:0000256" key="7">
    <source>
        <dbReference type="ARBA" id="ARBA00022519"/>
    </source>
</evidence>
<dbReference type="Proteomes" id="UP000294656">
    <property type="component" value="Unassembled WGS sequence"/>
</dbReference>
<dbReference type="GO" id="GO:1903607">
    <property type="term" value="P:cytochrome c biosynthetic process"/>
    <property type="evidence" value="ECO:0007669"/>
    <property type="project" value="TreeGrafter"/>
</dbReference>
<evidence type="ECO:0000256" key="13">
    <source>
        <dbReference type="SAM" id="Phobius"/>
    </source>
</evidence>
<dbReference type="PANTHER" id="PTHR30070">
    <property type="entry name" value="HEME EXPORTER PROTEIN B"/>
    <property type="match status" value="1"/>
</dbReference>
<evidence type="ECO:0000313" key="15">
    <source>
        <dbReference type="Proteomes" id="UP000294656"/>
    </source>
</evidence>
<comment type="subcellular location">
    <subcellularLocation>
        <location evidence="2">Cell inner membrane</location>
        <topology evidence="2">Multi-pass membrane protein</topology>
    </subcellularLocation>
</comment>
<comment type="function">
    <text evidence="1 12">Required for the export of heme to the periplasm for the biogenesis of c-type cytochromes.</text>
</comment>
<evidence type="ECO:0000256" key="8">
    <source>
        <dbReference type="ARBA" id="ARBA00022692"/>
    </source>
</evidence>
<dbReference type="GO" id="GO:0015232">
    <property type="term" value="F:heme transmembrane transporter activity"/>
    <property type="evidence" value="ECO:0007669"/>
    <property type="project" value="InterPro"/>
</dbReference>
<gene>
    <name evidence="14" type="ORF">DFP79_1962</name>
</gene>
<keyword evidence="11 12" id="KW-0472">Membrane</keyword>
<organism evidence="14 15">
    <name type="scientific">Marinomonas balearica</name>
    <dbReference type="NCBI Taxonomy" id="491947"/>
    <lineage>
        <taxon>Bacteria</taxon>
        <taxon>Pseudomonadati</taxon>
        <taxon>Pseudomonadota</taxon>
        <taxon>Gammaproteobacteria</taxon>
        <taxon>Oceanospirillales</taxon>
        <taxon>Oceanospirillaceae</taxon>
        <taxon>Marinomonas</taxon>
    </lineage>
</organism>
<dbReference type="GO" id="GO:0005886">
    <property type="term" value="C:plasma membrane"/>
    <property type="evidence" value="ECO:0007669"/>
    <property type="project" value="UniProtKB-SubCell"/>
</dbReference>
<keyword evidence="15" id="KW-1185">Reference proteome</keyword>
<sequence>MTYSSIFLSEWYLTFRRKQDIANSILFFLVVIVLFPIGVSASPSFLASASVGIIWCAASLASMLALDGIFKEDLRDGSIDQWRMNGLMVSIIVLGKVLIRWGAFILPLLVLIPFCGVALSLPEDLMFETIVSLLVGTPTLFLLAAIGASITASLRNSAVLMTLIVMPLYLPVLIFSTGYVKASELGVSGIGQLAILAAIFLIVLLISPFFCAISLKASAE</sequence>
<keyword evidence="6 12" id="KW-1003">Cell membrane</keyword>
<dbReference type="NCBIfam" id="TIGR01190">
    <property type="entry name" value="ccmB"/>
    <property type="match status" value="1"/>
</dbReference>
<protein>
    <recommendedName>
        <fullName evidence="4 12">Heme exporter protein B</fullName>
    </recommendedName>
</protein>
<name>A0A4R6M9X1_9GAMM</name>
<dbReference type="AlphaFoldDB" id="A0A4R6M9X1"/>
<dbReference type="InterPro" id="IPR026031">
    <property type="entry name" value="Cyt_c_CcmB_bac"/>
</dbReference>
<dbReference type="RefSeq" id="WP_133503742.1">
    <property type="nucleotide sequence ID" value="NZ_SNXC01000011.1"/>
</dbReference>
<evidence type="ECO:0000256" key="1">
    <source>
        <dbReference type="ARBA" id="ARBA00002442"/>
    </source>
</evidence>
<evidence type="ECO:0000256" key="3">
    <source>
        <dbReference type="ARBA" id="ARBA00010544"/>
    </source>
</evidence>
<evidence type="ECO:0000256" key="5">
    <source>
        <dbReference type="ARBA" id="ARBA00022448"/>
    </source>
</evidence>
<feature type="transmembrane region" description="Helical" evidence="13">
    <location>
        <begin position="158"/>
        <end position="180"/>
    </location>
</feature>
<evidence type="ECO:0000313" key="14">
    <source>
        <dbReference type="EMBL" id="TDO98321.1"/>
    </source>
</evidence>
<keyword evidence="10 13" id="KW-1133">Transmembrane helix</keyword>
<evidence type="ECO:0000256" key="10">
    <source>
        <dbReference type="ARBA" id="ARBA00022989"/>
    </source>
</evidence>
<feature type="transmembrane region" description="Helical" evidence="13">
    <location>
        <begin position="45"/>
        <end position="66"/>
    </location>
</feature>
<evidence type="ECO:0000256" key="12">
    <source>
        <dbReference type="PIRNR" id="PIRNR002764"/>
    </source>
</evidence>